<evidence type="ECO:0000313" key="1">
    <source>
        <dbReference type="EMBL" id="MBU2665214.1"/>
    </source>
</evidence>
<protein>
    <recommendedName>
        <fullName evidence="3">UDP-N-acetylglucosamine kinase</fullName>
    </recommendedName>
</protein>
<dbReference type="Proteomes" id="UP001519654">
    <property type="component" value="Unassembled WGS sequence"/>
</dbReference>
<dbReference type="EMBL" id="JAHKKG010000005">
    <property type="protein sequence ID" value="MBU2665214.1"/>
    <property type="molecule type" value="Genomic_DNA"/>
</dbReference>
<dbReference type="RefSeq" id="WP_215788439.1">
    <property type="nucleotide sequence ID" value="NZ_JAHKKG010000005.1"/>
</dbReference>
<keyword evidence="2" id="KW-1185">Reference proteome</keyword>
<gene>
    <name evidence="1" type="ORF">KOI35_17055</name>
</gene>
<accession>A0ABS5YP35</accession>
<dbReference type="InterPro" id="IPR027417">
    <property type="entry name" value="P-loop_NTPase"/>
</dbReference>
<name>A0ABS5YP35_9ACTN</name>
<reference evidence="1 2" key="1">
    <citation type="submission" date="2021-06" db="EMBL/GenBank/DDBJ databases">
        <title>Actinoplanes lichenicola sp. nov., and Actinoplanes ovalisporus sp. nov., isolated from lichen in Thailand.</title>
        <authorList>
            <person name="Saeng-In P."/>
            <person name="Kanchanasin P."/>
            <person name="Yuki M."/>
            <person name="Kudo T."/>
            <person name="Ohkuma M."/>
            <person name="Phongsopitanun W."/>
            <person name="Tanasupawat S."/>
        </authorList>
    </citation>
    <scope>NUCLEOTIDE SEQUENCE [LARGE SCALE GENOMIC DNA]</scope>
    <source>
        <strain evidence="1 2">NBRC 110975</strain>
    </source>
</reference>
<sequence length="246" mass="26332">MLMFWVGGTPGSGKTTIVRRLAHELDLALHPIDAYTYDHYERLGPLGPTLDEMLAAGPAVAAEGFERESALRLPTVMADVRVAQVAGVPTLVEGPQLHPRAAAAWSPVGAIWLLTTAERTRAARRARLVAGDAAARARVEALVERDQLIGERLRSAASETGGRVAEVPTDVNWDDVGGVVRAAVTSATAPFERLRPGSELAARRRHENNVVRRQIAAHERHIGVALPPFPYACECGRSGCTDTTAG</sequence>
<evidence type="ECO:0008006" key="3">
    <source>
        <dbReference type="Google" id="ProtNLM"/>
    </source>
</evidence>
<organism evidence="1 2">
    <name type="scientific">Paractinoplanes bogorensis</name>
    <dbReference type="NCBI Taxonomy" id="1610840"/>
    <lineage>
        <taxon>Bacteria</taxon>
        <taxon>Bacillati</taxon>
        <taxon>Actinomycetota</taxon>
        <taxon>Actinomycetes</taxon>
        <taxon>Micromonosporales</taxon>
        <taxon>Micromonosporaceae</taxon>
        <taxon>Paractinoplanes</taxon>
    </lineage>
</organism>
<proteinExistence type="predicted"/>
<comment type="caution">
    <text evidence="1">The sequence shown here is derived from an EMBL/GenBank/DDBJ whole genome shotgun (WGS) entry which is preliminary data.</text>
</comment>
<dbReference type="Gene3D" id="3.40.50.300">
    <property type="entry name" value="P-loop containing nucleotide triphosphate hydrolases"/>
    <property type="match status" value="1"/>
</dbReference>
<dbReference type="SUPFAM" id="SSF52540">
    <property type="entry name" value="P-loop containing nucleoside triphosphate hydrolases"/>
    <property type="match status" value="1"/>
</dbReference>
<evidence type="ECO:0000313" key="2">
    <source>
        <dbReference type="Proteomes" id="UP001519654"/>
    </source>
</evidence>